<dbReference type="InterPro" id="IPR000866">
    <property type="entry name" value="AhpC/TSA"/>
</dbReference>
<reference evidence="6 7" key="1">
    <citation type="submission" date="2024-03" db="EMBL/GenBank/DDBJ databases">
        <title>Two novel species of the genus Flavobacterium exhibiting potentially degradation of complex polysaccharides.</title>
        <authorList>
            <person name="Lian X."/>
        </authorList>
    </citation>
    <scope>NUCLEOTIDE SEQUENCE [LARGE SCALE GENOMIC DNA]</scope>
    <source>
        <strain evidence="7">j3</strain>
    </source>
</reference>
<gene>
    <name evidence="6" type="ORF">WFZ85_08995</name>
</gene>
<sequence>MYTRKSCAVKKKANPKVNVSVGALAPNFKAPNPEGKVLSLKENLSKVTLIDFWASWCKPCREENPKVVALYNEFHKKGLNIISVSLDKNAEDWKKAIQKDGLTWTQVSNLKEMKDPIAIQYGITQIPTTFLLDSNGTIVAIDLYGESLKTKINELLSKK</sequence>
<dbReference type="PANTHER" id="PTHR42852:SF6">
    <property type="entry name" value="THIOL:DISULFIDE INTERCHANGE PROTEIN DSBE"/>
    <property type="match status" value="1"/>
</dbReference>
<proteinExistence type="predicted"/>
<organism evidence="6 7">
    <name type="scientific">Flavobacterium aureirubrum</name>
    <dbReference type="NCBI Taxonomy" id="3133147"/>
    <lineage>
        <taxon>Bacteria</taxon>
        <taxon>Pseudomonadati</taxon>
        <taxon>Bacteroidota</taxon>
        <taxon>Flavobacteriia</taxon>
        <taxon>Flavobacteriales</taxon>
        <taxon>Flavobacteriaceae</taxon>
        <taxon>Flavobacterium</taxon>
    </lineage>
</organism>
<dbReference type="PANTHER" id="PTHR42852">
    <property type="entry name" value="THIOL:DISULFIDE INTERCHANGE PROTEIN DSBE"/>
    <property type="match status" value="1"/>
</dbReference>
<evidence type="ECO:0000256" key="2">
    <source>
        <dbReference type="ARBA" id="ARBA00022748"/>
    </source>
</evidence>
<evidence type="ECO:0000256" key="1">
    <source>
        <dbReference type="ARBA" id="ARBA00004196"/>
    </source>
</evidence>
<dbReference type="PROSITE" id="PS51352">
    <property type="entry name" value="THIOREDOXIN_2"/>
    <property type="match status" value="1"/>
</dbReference>
<keyword evidence="7" id="KW-1185">Reference proteome</keyword>
<comment type="caution">
    <text evidence="6">The sequence shown here is derived from an EMBL/GenBank/DDBJ whole genome shotgun (WGS) entry which is preliminary data.</text>
</comment>
<accession>A0ABU9N563</accession>
<dbReference type="RefSeq" id="WP_342696011.1">
    <property type="nucleotide sequence ID" value="NZ_JBCGDO010000010.1"/>
</dbReference>
<evidence type="ECO:0000256" key="3">
    <source>
        <dbReference type="ARBA" id="ARBA00023157"/>
    </source>
</evidence>
<dbReference type="Pfam" id="PF00578">
    <property type="entry name" value="AhpC-TSA"/>
    <property type="match status" value="1"/>
</dbReference>
<dbReference type="SUPFAM" id="SSF52833">
    <property type="entry name" value="Thioredoxin-like"/>
    <property type="match status" value="1"/>
</dbReference>
<evidence type="ECO:0000313" key="6">
    <source>
        <dbReference type="EMBL" id="MEM0542755.1"/>
    </source>
</evidence>
<keyword evidence="4" id="KW-0676">Redox-active center</keyword>
<keyword evidence="2" id="KW-0201">Cytochrome c-type biogenesis</keyword>
<dbReference type="InterPro" id="IPR050553">
    <property type="entry name" value="Thioredoxin_ResA/DsbE_sf"/>
</dbReference>
<evidence type="ECO:0000313" key="7">
    <source>
        <dbReference type="Proteomes" id="UP001460072"/>
    </source>
</evidence>
<feature type="domain" description="Thioredoxin" evidence="5">
    <location>
        <begin position="19"/>
        <end position="159"/>
    </location>
</feature>
<dbReference type="EMBL" id="JBCGDO010000010">
    <property type="protein sequence ID" value="MEM0542755.1"/>
    <property type="molecule type" value="Genomic_DNA"/>
</dbReference>
<dbReference type="Gene3D" id="3.40.30.10">
    <property type="entry name" value="Glutaredoxin"/>
    <property type="match status" value="1"/>
</dbReference>
<protein>
    <submittedName>
        <fullName evidence="6">TlpA disulfide reductase family protein</fullName>
    </submittedName>
</protein>
<keyword evidence="3" id="KW-1015">Disulfide bond</keyword>
<dbReference type="Proteomes" id="UP001460072">
    <property type="component" value="Unassembled WGS sequence"/>
</dbReference>
<evidence type="ECO:0000259" key="5">
    <source>
        <dbReference type="PROSITE" id="PS51352"/>
    </source>
</evidence>
<comment type="subcellular location">
    <subcellularLocation>
        <location evidence="1">Cell envelope</location>
    </subcellularLocation>
</comment>
<name>A0ABU9N563_9FLAO</name>
<dbReference type="InterPro" id="IPR036249">
    <property type="entry name" value="Thioredoxin-like_sf"/>
</dbReference>
<evidence type="ECO:0000256" key="4">
    <source>
        <dbReference type="ARBA" id="ARBA00023284"/>
    </source>
</evidence>
<dbReference type="InterPro" id="IPR013766">
    <property type="entry name" value="Thioredoxin_domain"/>
</dbReference>
<dbReference type="CDD" id="cd02966">
    <property type="entry name" value="TlpA_like_family"/>
    <property type="match status" value="1"/>
</dbReference>